<comment type="caution">
    <text evidence="13">The sequence shown here is derived from an EMBL/GenBank/DDBJ whole genome shotgun (WGS) entry which is preliminary data.</text>
</comment>
<evidence type="ECO:0000256" key="8">
    <source>
        <dbReference type="ARBA" id="ARBA00023242"/>
    </source>
</evidence>
<dbReference type="InterPro" id="IPR022702">
    <property type="entry name" value="Cytosine_MeTrfase1_RFD"/>
</dbReference>
<dbReference type="GO" id="GO:0005634">
    <property type="term" value="C:nucleus"/>
    <property type="evidence" value="ECO:0007669"/>
    <property type="project" value="UniProtKB-SubCell"/>
</dbReference>
<comment type="subcellular location">
    <subcellularLocation>
        <location evidence="1">Nucleus</location>
    </subcellularLocation>
</comment>
<evidence type="ECO:0000256" key="1">
    <source>
        <dbReference type="ARBA" id="ARBA00004123"/>
    </source>
</evidence>
<keyword evidence="6" id="KW-0677">Repeat</keyword>
<evidence type="ECO:0000256" key="5">
    <source>
        <dbReference type="ARBA" id="ARBA00022691"/>
    </source>
</evidence>
<dbReference type="Gene3D" id="3.90.120.10">
    <property type="entry name" value="DNA Methylase, subunit A, domain 2"/>
    <property type="match status" value="2"/>
</dbReference>
<proteinExistence type="inferred from homology"/>
<dbReference type="OrthoDB" id="5376140at2759"/>
<evidence type="ECO:0000256" key="11">
    <source>
        <dbReference type="SAM" id="MobiDB-lite"/>
    </source>
</evidence>
<dbReference type="PANTHER" id="PTHR10629">
    <property type="entry name" value="CYTOSINE-SPECIFIC METHYLTRANSFERASE"/>
    <property type="match status" value="1"/>
</dbReference>
<keyword evidence="8" id="KW-0539">Nucleus</keyword>
<evidence type="ECO:0000313" key="13">
    <source>
        <dbReference type="EMBL" id="GJE89469.1"/>
    </source>
</evidence>
<dbReference type="InterPro" id="IPR050390">
    <property type="entry name" value="C5-Methyltransferase"/>
</dbReference>
<dbReference type="EMBL" id="BPQB01000013">
    <property type="protein sequence ID" value="GJE89469.1"/>
    <property type="molecule type" value="Genomic_DNA"/>
</dbReference>
<gene>
    <name evidence="13" type="ORF">PsYK624_055700</name>
</gene>
<dbReference type="InterPro" id="IPR029063">
    <property type="entry name" value="SAM-dependent_MTases_sf"/>
</dbReference>
<evidence type="ECO:0000259" key="12">
    <source>
        <dbReference type="PROSITE" id="PS51038"/>
    </source>
</evidence>
<dbReference type="Pfam" id="PF00145">
    <property type="entry name" value="DNA_methylase"/>
    <property type="match status" value="2"/>
</dbReference>
<evidence type="ECO:0000256" key="2">
    <source>
        <dbReference type="ARBA" id="ARBA00011975"/>
    </source>
</evidence>
<evidence type="ECO:0000256" key="7">
    <source>
        <dbReference type="ARBA" id="ARBA00023125"/>
    </source>
</evidence>
<keyword evidence="7" id="KW-0238">DNA-binding</keyword>
<comment type="similarity">
    <text evidence="10">Belongs to the class I-like SAM-binding methyltransferase superfamily. C5-methyltransferase family.</text>
</comment>
<dbReference type="GO" id="GO:0006346">
    <property type="term" value="P:DNA methylation-dependent constitutive heterochromatin formation"/>
    <property type="evidence" value="ECO:0007669"/>
    <property type="project" value="InterPro"/>
</dbReference>
<dbReference type="GO" id="GO:0044027">
    <property type="term" value="P:negative regulation of gene expression via chromosomal CpG island methylation"/>
    <property type="evidence" value="ECO:0007669"/>
    <property type="project" value="TreeGrafter"/>
</dbReference>
<organism evidence="13 14">
    <name type="scientific">Phanerochaete sordida</name>
    <dbReference type="NCBI Taxonomy" id="48140"/>
    <lineage>
        <taxon>Eukaryota</taxon>
        <taxon>Fungi</taxon>
        <taxon>Dikarya</taxon>
        <taxon>Basidiomycota</taxon>
        <taxon>Agaricomycotina</taxon>
        <taxon>Agaricomycetes</taxon>
        <taxon>Polyporales</taxon>
        <taxon>Phanerochaetaceae</taxon>
        <taxon>Phanerochaete</taxon>
    </lineage>
</organism>
<evidence type="ECO:0000256" key="10">
    <source>
        <dbReference type="PROSITE-ProRule" id="PRU01016"/>
    </source>
</evidence>
<feature type="compositionally biased region" description="Basic and acidic residues" evidence="11">
    <location>
        <begin position="78"/>
        <end position="100"/>
    </location>
</feature>
<evidence type="ECO:0000256" key="3">
    <source>
        <dbReference type="ARBA" id="ARBA00022603"/>
    </source>
</evidence>
<dbReference type="GO" id="GO:0003886">
    <property type="term" value="F:DNA (cytosine-5-)-methyltransferase activity"/>
    <property type="evidence" value="ECO:0007669"/>
    <property type="project" value="UniProtKB-EC"/>
</dbReference>
<evidence type="ECO:0000256" key="6">
    <source>
        <dbReference type="ARBA" id="ARBA00022737"/>
    </source>
</evidence>
<name>A0A9P3LCD7_9APHY</name>
<evidence type="ECO:0000313" key="14">
    <source>
        <dbReference type="Proteomes" id="UP000703269"/>
    </source>
</evidence>
<evidence type="ECO:0000256" key="9">
    <source>
        <dbReference type="PIRSR" id="PIRSR037404-1"/>
    </source>
</evidence>
<dbReference type="Gene3D" id="2.30.30.490">
    <property type="match status" value="2"/>
</dbReference>
<feature type="region of interest" description="Disordered" evidence="11">
    <location>
        <begin position="1"/>
        <end position="141"/>
    </location>
</feature>
<dbReference type="EC" id="2.1.1.37" evidence="2"/>
<dbReference type="InterPro" id="IPR043151">
    <property type="entry name" value="BAH_sf"/>
</dbReference>
<dbReference type="Proteomes" id="UP000703269">
    <property type="component" value="Unassembled WGS sequence"/>
</dbReference>
<keyword evidence="14" id="KW-1185">Reference proteome</keyword>
<dbReference type="PANTHER" id="PTHR10629:SF52">
    <property type="entry name" value="DNA (CYTOSINE-5)-METHYLTRANSFERASE 1"/>
    <property type="match status" value="1"/>
</dbReference>
<dbReference type="SUPFAM" id="SSF53335">
    <property type="entry name" value="S-adenosyl-L-methionine-dependent methyltransferases"/>
    <property type="match status" value="1"/>
</dbReference>
<dbReference type="PROSITE" id="PS51038">
    <property type="entry name" value="BAH"/>
    <property type="match status" value="1"/>
</dbReference>
<dbReference type="InterPro" id="IPR001025">
    <property type="entry name" value="BAH_dom"/>
</dbReference>
<feature type="domain" description="BAH" evidence="12">
    <location>
        <begin position="461"/>
        <end position="610"/>
    </location>
</feature>
<feature type="compositionally biased region" description="Acidic residues" evidence="11">
    <location>
        <begin position="128"/>
        <end position="137"/>
    </location>
</feature>
<reference evidence="13 14" key="1">
    <citation type="submission" date="2021-08" db="EMBL/GenBank/DDBJ databases">
        <title>Draft Genome Sequence of Phanerochaete sordida strain YK-624.</title>
        <authorList>
            <person name="Mori T."/>
            <person name="Dohra H."/>
            <person name="Suzuki T."/>
            <person name="Kawagishi H."/>
            <person name="Hirai H."/>
        </authorList>
    </citation>
    <scope>NUCLEOTIDE SEQUENCE [LARGE SCALE GENOMIC DNA]</scope>
    <source>
        <strain evidence="13 14">YK-624</strain>
    </source>
</reference>
<dbReference type="GO" id="GO:0032259">
    <property type="term" value="P:methylation"/>
    <property type="evidence" value="ECO:0007669"/>
    <property type="project" value="UniProtKB-KW"/>
</dbReference>
<dbReference type="Pfam" id="PF12047">
    <property type="entry name" value="DNMT1-RFD"/>
    <property type="match status" value="1"/>
</dbReference>
<accession>A0A9P3LCD7</accession>
<dbReference type="InterPro" id="IPR001525">
    <property type="entry name" value="C5_MeTfrase"/>
</dbReference>
<keyword evidence="5 10" id="KW-0949">S-adenosyl-L-methionine</keyword>
<sequence>MPPRNRPTALDVTDGYSSSHTSLDTSSNWSPFARSATRTPASTSTLASSSRSYSPASSAGARTLVGTPRDAQGKGGKRRYEDIEKDRSQAGKGKQPEKRTRSSQAQKPRIPTDALENYDEEGPRTFVDGEDADDVDPSGDNKPIRTLTDFFVCDHGTEEHVSLEGLFDSESRSELRAYGDVGPMLENEEDAVLDDDAEDAPKRRLRTTAINGFSLDYTSLSHTVYIQTRYAWYALKTPAKEYAGTWKSFYRPHLIAQLIMSYATRHPARCTKESMRKRFVNTYREETGDQILNEDIDQAERILIELLQDAESDVEDDMPQDNANPYAEALKSAYIRDLRDTKLPARGGRRAWNNDSKTRRKLYNTTDLDLLVHRPGEQNITTITPLVSRLSDGLFMGEQFHVLGGQQHTEDQRRAAEKQQRQLLVQFLRRAQEPAGRVDFPMRFEVQRHSDFWAGATADGVTYEVGDVVLVSAGQFKGRAPPGEIPAHVEPDGSNIPAGAALWDYFWFAQIMYFNLKKKTVHLRWFEHSSKTVMQEIFDPHELFLTDICDDADVRALVGKIEGVEHRQQPLLKRQHGRFSHNPPRPPRENGRFFYSFKYSDTNGAFVGLSDSDVQPPFKRPPDNCPVCLREAERLQTEYPQVVEGGKGVAYRGTNYHVHDFAMIRVAGAPVCMIAQIIGIAADNSARRQGSCNLQVVPLGRFNDIVHLCEDEDAVKDERHLYIVTDTEAEYIEVNAADLIRRCHVANCHSLPHYWARDLAAYLAASPYHFYAKYRFPRLAVARWRDVRPLSRGSRCPDVCAACFRADEARVRALRDFTDARARRPLRAFDPFGGVGAFALAMQDAGCMKLTHAIEISPSAALTLKKNSPDTVVYNQCANRILAEAVKKVRIAGHQLPPNYKPIFKDSATLAPLPPPLKPGDIDCIVAGFPCQPHSRMNMFQKADDRKSHLILNLLSWVDFLEPKFCYFENVRGFLQYNLNAVQASRYKVSGGIQMGGFKFLVRALLTMGYQVRFAVLQAAHYGTPQTRVRFFLIAAQLGQPLPNLPTPLYSFPNHEALEIKFLHGLSVRPVLTERSAMPFRHVSVDDAIGDLLRWDWVNPREKRRDRRERADPATGRRIPAVEVEKLKKAVGPLAPGAVRYHGPPRTRFQQQARARQDAIRDLQHITRVLKPDTVARVTLIPLEQGADYHALLQNPAVPVELLEWHWADPKSAVARKGFRNGLYGRLDPATWFQTTVTNVEPTAKQCKVLNPYCKRVVSVRELARSQGFPDHFQFYCYGNLNVKTMQREIGNAVPWPVGYALGRELRDALFEDWLLRRPDDSDVVTLDSDD</sequence>
<evidence type="ECO:0000256" key="4">
    <source>
        <dbReference type="ARBA" id="ARBA00022679"/>
    </source>
</evidence>
<dbReference type="Gene3D" id="3.40.50.150">
    <property type="entry name" value="Vaccinia Virus protein VP39"/>
    <property type="match status" value="2"/>
</dbReference>
<keyword evidence="3 10" id="KW-0489">Methyltransferase</keyword>
<dbReference type="GO" id="GO:0003677">
    <property type="term" value="F:DNA binding"/>
    <property type="evidence" value="ECO:0007669"/>
    <property type="project" value="UniProtKB-KW"/>
</dbReference>
<dbReference type="GO" id="GO:0003682">
    <property type="term" value="F:chromatin binding"/>
    <property type="evidence" value="ECO:0007669"/>
    <property type="project" value="InterPro"/>
</dbReference>
<dbReference type="PRINTS" id="PR00105">
    <property type="entry name" value="C5METTRFRASE"/>
</dbReference>
<feature type="compositionally biased region" description="Low complexity" evidence="11">
    <location>
        <begin position="17"/>
        <end position="62"/>
    </location>
</feature>
<feature type="active site" evidence="9 10">
    <location>
        <position position="931"/>
    </location>
</feature>
<keyword evidence="4 10" id="KW-0808">Transferase</keyword>
<protein>
    <recommendedName>
        <fullName evidence="2">DNA (cytosine-5-)-methyltransferase</fullName>
        <ecNumber evidence="2">2.1.1.37</ecNumber>
    </recommendedName>
</protein>
<dbReference type="PROSITE" id="PS51679">
    <property type="entry name" value="SAM_MT_C5"/>
    <property type="match status" value="1"/>
</dbReference>